<keyword evidence="5 6" id="KW-0472">Membrane</keyword>
<dbReference type="GO" id="GO:0016020">
    <property type="term" value="C:membrane"/>
    <property type="evidence" value="ECO:0007669"/>
    <property type="project" value="UniProtKB-SubCell"/>
</dbReference>
<comment type="similarity">
    <text evidence="2">Belongs to the CorA metal ion transporter (MIT) (TC 1.A.35) family.</text>
</comment>
<dbReference type="PANTHER" id="PTHR47891:SF1">
    <property type="entry name" value="CORA-MAGNESIUM AND COBALT TRANSPORTER"/>
    <property type="match status" value="1"/>
</dbReference>
<dbReference type="InterPro" id="IPR045861">
    <property type="entry name" value="CorA_cytoplasmic_dom"/>
</dbReference>
<gene>
    <name evidence="7" type="ORF">E5334_03955</name>
</gene>
<reference evidence="7 8" key="1">
    <citation type="submission" date="2019-04" db="EMBL/GenBank/DDBJ databases">
        <title>Microbes associate with the intestines of laboratory mice.</title>
        <authorList>
            <person name="Navarre W."/>
            <person name="Wong E."/>
            <person name="Huang K."/>
            <person name="Tropini C."/>
            <person name="Ng K."/>
            <person name="Yu B."/>
        </authorList>
    </citation>
    <scope>NUCLEOTIDE SEQUENCE [LARGE SCALE GENOMIC DNA]</scope>
    <source>
        <strain evidence="7 8">NM07_P-09</strain>
    </source>
</reference>
<dbReference type="InterPro" id="IPR002523">
    <property type="entry name" value="MgTranspt_CorA/ZnTranspt_ZntB"/>
</dbReference>
<dbReference type="GO" id="GO:0046873">
    <property type="term" value="F:metal ion transmembrane transporter activity"/>
    <property type="evidence" value="ECO:0007669"/>
    <property type="project" value="InterPro"/>
</dbReference>
<evidence type="ECO:0000313" key="8">
    <source>
        <dbReference type="Proteomes" id="UP000310263"/>
    </source>
</evidence>
<dbReference type="Pfam" id="PF01544">
    <property type="entry name" value="CorA"/>
    <property type="match status" value="1"/>
</dbReference>
<dbReference type="SUPFAM" id="SSF144083">
    <property type="entry name" value="Magnesium transport protein CorA, transmembrane region"/>
    <property type="match status" value="1"/>
</dbReference>
<dbReference type="AlphaFoldDB" id="A0A4S2F106"/>
<comment type="subcellular location">
    <subcellularLocation>
        <location evidence="1">Membrane</location>
        <topology evidence="1">Multi-pass membrane protein</topology>
    </subcellularLocation>
</comment>
<keyword evidence="8" id="KW-1185">Reference proteome</keyword>
<dbReference type="Proteomes" id="UP000310263">
    <property type="component" value="Unassembled WGS sequence"/>
</dbReference>
<feature type="transmembrane region" description="Helical" evidence="6">
    <location>
        <begin position="333"/>
        <end position="351"/>
    </location>
</feature>
<sequence>MARHSLILFVDLSRLSFPAFHACSYGMPGRRLPSLRIIAGGAPMISFYKPKEGRIEKVSGLEPDCWIEVQEPRVCDLAFLILDLGIADEFIKKACDDKEASHIDYDDATGQVLVVVDCPFKESDSSELARSQYSTHPLAFIFLPDKGCFVTFSLTADDTVASFRHTAITDARTHLPADLLLRMLLTVTNRYLADLRSISSQIRKNEDILRHTMDNDVLISMLGAEKSLIHFSMSLQELEATVKLIGTGRVIPLHSESGLLDDLLIEVHQAVAMCDICTRVLNGVSDTFSNVMSNNLNKTMQTLTVLTLILSIPAAVFGFYGMNVARLPFVDSWVPALLISLAISALAIAILKGRRLIK</sequence>
<accession>A0A4S2F106</accession>
<dbReference type="EMBL" id="SRYE01000002">
    <property type="protein sequence ID" value="TGY62576.1"/>
    <property type="molecule type" value="Genomic_DNA"/>
</dbReference>
<dbReference type="InterPro" id="IPR047199">
    <property type="entry name" value="CorA-like"/>
</dbReference>
<proteinExistence type="inferred from homology"/>
<protein>
    <submittedName>
        <fullName evidence="7">Magnesium transporter CorA family protein</fullName>
    </submittedName>
</protein>
<dbReference type="InterPro" id="IPR045863">
    <property type="entry name" value="CorA_TM1_TM2"/>
</dbReference>
<evidence type="ECO:0000256" key="4">
    <source>
        <dbReference type="ARBA" id="ARBA00022989"/>
    </source>
</evidence>
<organism evidence="7 8">
    <name type="scientific">Muricaecibacterium torontonense</name>
    <dbReference type="NCBI Taxonomy" id="3032871"/>
    <lineage>
        <taxon>Bacteria</taxon>
        <taxon>Bacillati</taxon>
        <taxon>Actinomycetota</taxon>
        <taxon>Coriobacteriia</taxon>
        <taxon>Coriobacteriales</taxon>
        <taxon>Atopobiaceae</taxon>
        <taxon>Muricaecibacterium</taxon>
    </lineage>
</organism>
<keyword evidence="4 6" id="KW-1133">Transmembrane helix</keyword>
<evidence type="ECO:0000313" key="7">
    <source>
        <dbReference type="EMBL" id="TGY62576.1"/>
    </source>
</evidence>
<evidence type="ECO:0000256" key="5">
    <source>
        <dbReference type="ARBA" id="ARBA00023136"/>
    </source>
</evidence>
<dbReference type="Gene3D" id="1.20.58.340">
    <property type="entry name" value="Magnesium transport protein CorA, transmembrane region"/>
    <property type="match status" value="2"/>
</dbReference>
<evidence type="ECO:0000256" key="1">
    <source>
        <dbReference type="ARBA" id="ARBA00004141"/>
    </source>
</evidence>
<feature type="transmembrane region" description="Helical" evidence="6">
    <location>
        <begin position="302"/>
        <end position="321"/>
    </location>
</feature>
<keyword evidence="3 6" id="KW-0812">Transmembrane</keyword>
<dbReference type="OrthoDB" id="9803416at2"/>
<evidence type="ECO:0000256" key="6">
    <source>
        <dbReference type="SAM" id="Phobius"/>
    </source>
</evidence>
<evidence type="ECO:0000256" key="3">
    <source>
        <dbReference type="ARBA" id="ARBA00022692"/>
    </source>
</evidence>
<evidence type="ECO:0000256" key="2">
    <source>
        <dbReference type="ARBA" id="ARBA00009765"/>
    </source>
</evidence>
<comment type="caution">
    <text evidence="7">The sequence shown here is derived from an EMBL/GenBank/DDBJ whole genome shotgun (WGS) entry which is preliminary data.</text>
</comment>
<dbReference type="Gene3D" id="3.30.460.20">
    <property type="entry name" value="CorA soluble domain-like"/>
    <property type="match status" value="1"/>
</dbReference>
<dbReference type="SUPFAM" id="SSF143865">
    <property type="entry name" value="CorA soluble domain-like"/>
    <property type="match status" value="1"/>
</dbReference>
<dbReference type="PANTHER" id="PTHR47891">
    <property type="entry name" value="TRANSPORTER-RELATED"/>
    <property type="match status" value="1"/>
</dbReference>
<name>A0A4S2F106_9ACTN</name>
<dbReference type="CDD" id="cd12827">
    <property type="entry name" value="EcCorA_ZntB-like_u2"/>
    <property type="match status" value="1"/>
</dbReference>